<gene>
    <name evidence="1" type="ORF">PCOR1329_LOCUS31969</name>
</gene>
<dbReference type="EMBL" id="CAUYUJ010012780">
    <property type="protein sequence ID" value="CAK0834583.1"/>
    <property type="molecule type" value="Genomic_DNA"/>
</dbReference>
<accession>A0ABN9SRN2</accession>
<evidence type="ECO:0000313" key="2">
    <source>
        <dbReference type="Proteomes" id="UP001189429"/>
    </source>
</evidence>
<organism evidence="1 2">
    <name type="scientific">Prorocentrum cordatum</name>
    <dbReference type="NCBI Taxonomy" id="2364126"/>
    <lineage>
        <taxon>Eukaryota</taxon>
        <taxon>Sar</taxon>
        <taxon>Alveolata</taxon>
        <taxon>Dinophyceae</taxon>
        <taxon>Prorocentrales</taxon>
        <taxon>Prorocentraceae</taxon>
        <taxon>Prorocentrum</taxon>
    </lineage>
</organism>
<comment type="caution">
    <text evidence="1">The sequence shown here is derived from an EMBL/GenBank/DDBJ whole genome shotgun (WGS) entry which is preliminary data.</text>
</comment>
<keyword evidence="2" id="KW-1185">Reference proteome</keyword>
<proteinExistence type="predicted"/>
<name>A0ABN9SRN2_9DINO</name>
<dbReference type="Proteomes" id="UP001189429">
    <property type="component" value="Unassembled WGS sequence"/>
</dbReference>
<evidence type="ECO:0000313" key="1">
    <source>
        <dbReference type="EMBL" id="CAK0834583.1"/>
    </source>
</evidence>
<reference evidence="1" key="1">
    <citation type="submission" date="2023-10" db="EMBL/GenBank/DDBJ databases">
        <authorList>
            <person name="Chen Y."/>
            <person name="Shah S."/>
            <person name="Dougan E. K."/>
            <person name="Thang M."/>
            <person name="Chan C."/>
        </authorList>
    </citation>
    <scope>NUCLEOTIDE SEQUENCE [LARGE SCALE GENOMIC DNA]</scope>
</reference>
<sequence>MEGMVMAGGVQKFKWSDTPSDSGSEHPLSAGLTAADVHHSALTTLGQAAAASAAAEKGPLGRTAGKRGAVVGRIGSLLLFVEAEAKSVYEPVRVWVVEASAKVRDAIEARAGPVVHKLQAAGQPVVVYMTPVCASVSEGVLSVRTAVGTRAVAVKSRALQLKGDCAARALAVYGAACEFASVRHRAACGLVEAVVAPVRSRGLELYKAGAARETPYCIKARDATLLLAQKTRDGAHYAETRVGDIVLRIRVGAGDTAALGKRVVLTRCAAVSDLVRGYSGPLAARLSTMHEAVMTHVSSHLSPIVAKALEQKTLLYTKACDIAVVVKVKSFAVKDIAMQCKDKAMQRPRAILVQIKGGYVYMKTVFDGRVLVIKAKLCDVLTSLSSTVLQVKEHAKLKAADAFGTAHVKYLALRAGTKRVAVDPSTRVTAVSAVGGATVMGAGGGAAGLVAGGTLGAACGVPFSLFTFGLSIPVGAAFGSAAGLCAGAITGGTAGLVGGGAAGYKIHQKKDSIAEGFSAAAGTISDVRGMAADKASVYKMKVVDSTAASASLVRSAFVGGTVGADEGK</sequence>
<protein>
    <submittedName>
        <fullName evidence="1">Uncharacterized protein</fullName>
    </submittedName>
</protein>